<dbReference type="InterPro" id="IPR036388">
    <property type="entry name" value="WH-like_DNA-bd_sf"/>
</dbReference>
<comment type="similarity">
    <text evidence="1">Belongs to the sigma-70 factor family. ECF subfamily.</text>
</comment>
<dbReference type="InterPro" id="IPR014284">
    <property type="entry name" value="RNA_pol_sigma-70_dom"/>
</dbReference>
<dbReference type="Pfam" id="PF08281">
    <property type="entry name" value="Sigma70_r4_2"/>
    <property type="match status" value="1"/>
</dbReference>
<evidence type="ECO:0000259" key="6">
    <source>
        <dbReference type="Pfam" id="PF08281"/>
    </source>
</evidence>
<keyword evidence="2" id="KW-0805">Transcription regulation</keyword>
<dbReference type="InterPro" id="IPR039425">
    <property type="entry name" value="RNA_pol_sigma-70-like"/>
</dbReference>
<reference evidence="7 8" key="1">
    <citation type="submission" date="2016-11" db="EMBL/GenBank/DDBJ databases">
        <title>Study of marine rhodopsin-containing bacteria.</title>
        <authorList>
            <person name="Yoshizawa S."/>
            <person name="Kumagai Y."/>
            <person name="Kogure K."/>
        </authorList>
    </citation>
    <scope>NUCLEOTIDE SEQUENCE [LARGE SCALE GENOMIC DNA]</scope>
    <source>
        <strain evidence="7 8">SG-29</strain>
    </source>
</reference>
<evidence type="ECO:0000256" key="3">
    <source>
        <dbReference type="ARBA" id="ARBA00023082"/>
    </source>
</evidence>
<dbReference type="SUPFAM" id="SSF88946">
    <property type="entry name" value="Sigma2 domain of RNA polymerase sigma factors"/>
    <property type="match status" value="1"/>
</dbReference>
<dbReference type="InterPro" id="IPR013324">
    <property type="entry name" value="RNA_pol_sigma_r3/r4-like"/>
</dbReference>
<dbReference type="InParanoid" id="A0A259U3Y6"/>
<sequence>MANAGRGPAPEAHDAASGETAARIRDGDGQAFRRFFDATHAGLLGSLRRRGLDAPEAEDVAQQAYVWIWEHRAEIDPARSLRGLLFRIGFSRGLNALRDGARTEPLADRRPEDLLPDPLASGDPAEIADLRQRLAEAVAALPERRRQTFTLCFTDGLTHREAAEVMGVSPKTVEHQMAAALAAIRQRLAPFLETPGKNPRSNRGTPTPGV</sequence>
<evidence type="ECO:0000313" key="8">
    <source>
        <dbReference type="Proteomes" id="UP000216446"/>
    </source>
</evidence>
<organism evidence="7 8">
    <name type="scientific">Rubricoccus marinus</name>
    <dbReference type="NCBI Taxonomy" id="716817"/>
    <lineage>
        <taxon>Bacteria</taxon>
        <taxon>Pseudomonadati</taxon>
        <taxon>Rhodothermota</taxon>
        <taxon>Rhodothermia</taxon>
        <taxon>Rhodothermales</taxon>
        <taxon>Rubricoccaceae</taxon>
        <taxon>Rubricoccus</taxon>
    </lineage>
</organism>
<feature type="region of interest" description="Disordered" evidence="5">
    <location>
        <begin position="102"/>
        <end position="122"/>
    </location>
</feature>
<dbReference type="AlphaFoldDB" id="A0A259U3Y6"/>
<dbReference type="Gene3D" id="1.10.10.10">
    <property type="entry name" value="Winged helix-like DNA-binding domain superfamily/Winged helix DNA-binding domain"/>
    <property type="match status" value="1"/>
</dbReference>
<feature type="region of interest" description="Disordered" evidence="5">
    <location>
        <begin position="191"/>
        <end position="210"/>
    </location>
</feature>
<dbReference type="Proteomes" id="UP000216446">
    <property type="component" value="Unassembled WGS sequence"/>
</dbReference>
<dbReference type="NCBIfam" id="TIGR02937">
    <property type="entry name" value="sigma70-ECF"/>
    <property type="match status" value="1"/>
</dbReference>
<evidence type="ECO:0000256" key="2">
    <source>
        <dbReference type="ARBA" id="ARBA00023015"/>
    </source>
</evidence>
<keyword evidence="3" id="KW-0731">Sigma factor</keyword>
<name>A0A259U3Y6_9BACT</name>
<feature type="compositionally biased region" description="Polar residues" evidence="5">
    <location>
        <begin position="199"/>
        <end position="210"/>
    </location>
</feature>
<dbReference type="Gene3D" id="1.10.1740.10">
    <property type="match status" value="1"/>
</dbReference>
<evidence type="ECO:0000256" key="5">
    <source>
        <dbReference type="SAM" id="MobiDB-lite"/>
    </source>
</evidence>
<feature type="region of interest" description="Disordered" evidence="5">
    <location>
        <begin position="1"/>
        <end position="21"/>
    </location>
</feature>
<proteinExistence type="inferred from homology"/>
<keyword evidence="4" id="KW-0804">Transcription</keyword>
<comment type="caution">
    <text evidence="7">The sequence shown here is derived from an EMBL/GenBank/DDBJ whole genome shotgun (WGS) entry which is preliminary data.</text>
</comment>
<dbReference type="InterPro" id="IPR013325">
    <property type="entry name" value="RNA_pol_sigma_r2"/>
</dbReference>
<feature type="compositionally biased region" description="Basic and acidic residues" evidence="5">
    <location>
        <begin position="102"/>
        <end position="113"/>
    </location>
</feature>
<feature type="compositionally biased region" description="Basic and acidic residues" evidence="5">
    <location>
        <begin position="11"/>
        <end position="21"/>
    </location>
</feature>
<dbReference type="EMBL" id="MQWB01000001">
    <property type="protein sequence ID" value="OZC04726.1"/>
    <property type="molecule type" value="Genomic_DNA"/>
</dbReference>
<evidence type="ECO:0000256" key="1">
    <source>
        <dbReference type="ARBA" id="ARBA00010641"/>
    </source>
</evidence>
<dbReference type="PANTHER" id="PTHR43133:SF46">
    <property type="entry name" value="RNA POLYMERASE SIGMA-70 FACTOR ECF SUBFAMILY"/>
    <property type="match status" value="1"/>
</dbReference>
<gene>
    <name evidence="7" type="ORF">BSZ36_12990</name>
</gene>
<evidence type="ECO:0000256" key="4">
    <source>
        <dbReference type="ARBA" id="ARBA00023163"/>
    </source>
</evidence>
<dbReference type="GO" id="GO:0006352">
    <property type="term" value="P:DNA-templated transcription initiation"/>
    <property type="evidence" value="ECO:0007669"/>
    <property type="project" value="InterPro"/>
</dbReference>
<accession>A0A259U3Y6</accession>
<dbReference type="CDD" id="cd06171">
    <property type="entry name" value="Sigma70_r4"/>
    <property type="match status" value="1"/>
</dbReference>
<dbReference type="GO" id="GO:0016987">
    <property type="term" value="F:sigma factor activity"/>
    <property type="evidence" value="ECO:0007669"/>
    <property type="project" value="UniProtKB-KW"/>
</dbReference>
<dbReference type="InterPro" id="IPR013249">
    <property type="entry name" value="RNA_pol_sigma70_r4_t2"/>
</dbReference>
<feature type="domain" description="RNA polymerase sigma factor 70 region 4 type 2" evidence="6">
    <location>
        <begin position="131"/>
        <end position="183"/>
    </location>
</feature>
<protein>
    <recommendedName>
        <fullName evidence="6">RNA polymerase sigma factor 70 region 4 type 2 domain-containing protein</fullName>
    </recommendedName>
</protein>
<dbReference type="PANTHER" id="PTHR43133">
    <property type="entry name" value="RNA POLYMERASE ECF-TYPE SIGMA FACTO"/>
    <property type="match status" value="1"/>
</dbReference>
<dbReference type="SUPFAM" id="SSF88659">
    <property type="entry name" value="Sigma3 and sigma4 domains of RNA polymerase sigma factors"/>
    <property type="match status" value="1"/>
</dbReference>
<dbReference type="GO" id="GO:0003677">
    <property type="term" value="F:DNA binding"/>
    <property type="evidence" value="ECO:0007669"/>
    <property type="project" value="InterPro"/>
</dbReference>
<evidence type="ECO:0000313" key="7">
    <source>
        <dbReference type="EMBL" id="OZC04726.1"/>
    </source>
</evidence>
<keyword evidence="8" id="KW-1185">Reference proteome</keyword>